<dbReference type="Proteomes" id="UP000430232">
    <property type="component" value="Unassembled WGS sequence"/>
</dbReference>
<dbReference type="OrthoDB" id="9031885at2"/>
<reference evidence="2 4" key="2">
    <citation type="submission" date="2019-09" db="EMBL/GenBank/DDBJ databases">
        <authorList>
            <person name="Depoorter E."/>
        </authorList>
    </citation>
    <scope>NUCLEOTIDE SEQUENCE [LARGE SCALE GENOMIC DNA]</scope>
    <source>
        <strain evidence="2">LMG 24064</strain>
    </source>
</reference>
<protein>
    <submittedName>
        <fullName evidence="2">Fis family transcriptional regulator</fullName>
    </submittedName>
</protein>
<gene>
    <name evidence="2" type="ORF">BLA24064_00640</name>
    <name evidence="1" type="ORF">F7R21_00310</name>
</gene>
<dbReference type="RefSeq" id="WP_151062325.1">
    <property type="nucleotide sequence ID" value="NZ_CABVPL010000003.1"/>
</dbReference>
<keyword evidence="3" id="KW-1185">Reference proteome</keyword>
<accession>A0A6H9TLY7</accession>
<proteinExistence type="predicted"/>
<sequence length="139" mass="15206">MLLPLSAGVARRLSLENHLALATIQSGNGTADTMIALMRVLYMTYFLLETNPSDVAIDMFLTMETALDESIRATEDGNGCTVSEDTVPVIRGILLQFDSAIASVPKHHYIKAVDRFTTFALSPHQSPLPGSRVEGLWEQ</sequence>
<evidence type="ECO:0000313" key="4">
    <source>
        <dbReference type="Proteomes" id="UP000494222"/>
    </source>
</evidence>
<evidence type="ECO:0000313" key="3">
    <source>
        <dbReference type="Proteomes" id="UP000430232"/>
    </source>
</evidence>
<evidence type="ECO:0000313" key="2">
    <source>
        <dbReference type="EMBL" id="VWB17290.1"/>
    </source>
</evidence>
<dbReference type="Proteomes" id="UP000494222">
    <property type="component" value="Unassembled WGS sequence"/>
</dbReference>
<dbReference type="GeneID" id="99787912"/>
<evidence type="ECO:0000313" key="1">
    <source>
        <dbReference type="EMBL" id="KAB0644796.1"/>
    </source>
</evidence>
<dbReference type="AlphaFoldDB" id="A0A6H9TLY7"/>
<dbReference type="EMBL" id="CABVPL010000003">
    <property type="protein sequence ID" value="VWB17290.1"/>
    <property type="molecule type" value="Genomic_DNA"/>
</dbReference>
<reference evidence="1 3" key="1">
    <citation type="submission" date="2019-09" db="EMBL/GenBank/DDBJ databases">
        <title>Draft genome sequences of 48 bacterial type strains from the CCUG.</title>
        <authorList>
            <person name="Tunovic T."/>
            <person name="Pineiro-Iglesias B."/>
            <person name="Unosson C."/>
            <person name="Inganas E."/>
            <person name="Ohlen M."/>
            <person name="Cardew S."/>
            <person name="Jensie-Markopoulos S."/>
            <person name="Salva-Serra F."/>
            <person name="Jaen-Luchoro D."/>
            <person name="Karlsson R."/>
            <person name="Svensson-Stadler L."/>
            <person name="Chun J."/>
            <person name="Moore E."/>
        </authorList>
    </citation>
    <scope>NUCLEOTIDE SEQUENCE [LARGE SCALE GENOMIC DNA]</scope>
    <source>
        <strain evidence="1 3">CCUG 54555</strain>
    </source>
</reference>
<name>A0A6H9TLY7_9BURK</name>
<dbReference type="EMBL" id="VZOJ01000001">
    <property type="protein sequence ID" value="KAB0644796.1"/>
    <property type="molecule type" value="Genomic_DNA"/>
</dbReference>
<organism evidence="1 3">
    <name type="scientific">Burkholderia latens</name>
    <dbReference type="NCBI Taxonomy" id="488446"/>
    <lineage>
        <taxon>Bacteria</taxon>
        <taxon>Pseudomonadati</taxon>
        <taxon>Pseudomonadota</taxon>
        <taxon>Betaproteobacteria</taxon>
        <taxon>Burkholderiales</taxon>
        <taxon>Burkholderiaceae</taxon>
        <taxon>Burkholderia</taxon>
        <taxon>Burkholderia cepacia complex</taxon>
    </lineage>
</organism>